<dbReference type="PANTHER" id="PTHR37422:SF13">
    <property type="entry name" value="LIPOPOLYSACCHARIDE BIOSYNTHESIS PROTEIN PA4999-RELATED"/>
    <property type="match status" value="1"/>
</dbReference>
<evidence type="ECO:0000259" key="6">
    <source>
        <dbReference type="Pfam" id="PF04932"/>
    </source>
</evidence>
<dbReference type="RefSeq" id="WP_091591051.1">
    <property type="nucleotide sequence ID" value="NZ_FNEE01000002.1"/>
</dbReference>
<evidence type="ECO:0000313" key="8">
    <source>
        <dbReference type="Proteomes" id="UP000198894"/>
    </source>
</evidence>
<feature type="transmembrane region" description="Helical" evidence="5">
    <location>
        <begin position="57"/>
        <end position="80"/>
    </location>
</feature>
<evidence type="ECO:0000256" key="3">
    <source>
        <dbReference type="ARBA" id="ARBA00022989"/>
    </source>
</evidence>
<keyword evidence="7" id="KW-0436">Ligase</keyword>
<reference evidence="8" key="1">
    <citation type="submission" date="2016-10" db="EMBL/GenBank/DDBJ databases">
        <authorList>
            <person name="Varghese N."/>
            <person name="Submissions S."/>
        </authorList>
    </citation>
    <scope>NUCLEOTIDE SEQUENCE [LARGE SCALE GENOMIC DNA]</scope>
    <source>
        <strain evidence="8">CGMCC 1.11022</strain>
    </source>
</reference>
<feature type="transmembrane region" description="Helical" evidence="5">
    <location>
        <begin position="118"/>
        <end position="140"/>
    </location>
</feature>
<keyword evidence="4 5" id="KW-0472">Membrane</keyword>
<feature type="transmembrane region" description="Helical" evidence="5">
    <location>
        <begin position="185"/>
        <end position="204"/>
    </location>
</feature>
<dbReference type="GO" id="GO:0016874">
    <property type="term" value="F:ligase activity"/>
    <property type="evidence" value="ECO:0007669"/>
    <property type="project" value="UniProtKB-KW"/>
</dbReference>
<feature type="domain" description="O-antigen ligase-related" evidence="6">
    <location>
        <begin position="194"/>
        <end position="366"/>
    </location>
</feature>
<protein>
    <submittedName>
        <fullName evidence="7">O-antigen ligase</fullName>
    </submittedName>
</protein>
<accession>A0A1G8L4H4</accession>
<gene>
    <name evidence="7" type="ORF">SAMN05428953_102139</name>
</gene>
<keyword evidence="2 5" id="KW-0812">Transmembrane</keyword>
<dbReference type="Pfam" id="PF04932">
    <property type="entry name" value="Wzy_C"/>
    <property type="match status" value="1"/>
</dbReference>
<feature type="transmembrane region" description="Helical" evidence="5">
    <location>
        <begin position="386"/>
        <end position="403"/>
    </location>
</feature>
<dbReference type="InterPro" id="IPR007016">
    <property type="entry name" value="O-antigen_ligase-rel_domated"/>
</dbReference>
<proteinExistence type="predicted"/>
<evidence type="ECO:0000256" key="1">
    <source>
        <dbReference type="ARBA" id="ARBA00004141"/>
    </source>
</evidence>
<dbReference type="InterPro" id="IPR051533">
    <property type="entry name" value="WaaL-like"/>
</dbReference>
<name>A0A1G8L4H4_9HYPH</name>
<keyword evidence="3 5" id="KW-1133">Transmembrane helix</keyword>
<dbReference type="AlphaFoldDB" id="A0A1G8L4H4"/>
<evidence type="ECO:0000256" key="5">
    <source>
        <dbReference type="SAM" id="Phobius"/>
    </source>
</evidence>
<feature type="transmembrane region" description="Helical" evidence="5">
    <location>
        <begin position="92"/>
        <end position="109"/>
    </location>
</feature>
<feature type="transmembrane region" description="Helical" evidence="5">
    <location>
        <begin position="210"/>
        <end position="230"/>
    </location>
</feature>
<evidence type="ECO:0000256" key="4">
    <source>
        <dbReference type="ARBA" id="ARBA00023136"/>
    </source>
</evidence>
<dbReference type="PANTHER" id="PTHR37422">
    <property type="entry name" value="TEICHURONIC ACID BIOSYNTHESIS PROTEIN TUAE"/>
    <property type="match status" value="1"/>
</dbReference>
<dbReference type="GO" id="GO:0016020">
    <property type="term" value="C:membrane"/>
    <property type="evidence" value="ECO:0007669"/>
    <property type="project" value="UniProtKB-SubCell"/>
</dbReference>
<evidence type="ECO:0000256" key="2">
    <source>
        <dbReference type="ARBA" id="ARBA00022692"/>
    </source>
</evidence>
<feature type="transmembrane region" description="Helical" evidence="5">
    <location>
        <begin position="409"/>
        <end position="427"/>
    </location>
</feature>
<dbReference type="EMBL" id="FNEE01000002">
    <property type="protein sequence ID" value="SDI50572.1"/>
    <property type="molecule type" value="Genomic_DNA"/>
</dbReference>
<keyword evidence="8" id="KW-1185">Reference proteome</keyword>
<feature type="transmembrane region" description="Helical" evidence="5">
    <location>
        <begin position="27"/>
        <end position="45"/>
    </location>
</feature>
<comment type="subcellular location">
    <subcellularLocation>
        <location evidence="1">Membrane</location>
        <topology evidence="1">Multi-pass membrane protein</topology>
    </subcellularLocation>
</comment>
<evidence type="ECO:0000313" key="7">
    <source>
        <dbReference type="EMBL" id="SDI50572.1"/>
    </source>
</evidence>
<feature type="transmembrane region" description="Helical" evidence="5">
    <location>
        <begin position="242"/>
        <end position="263"/>
    </location>
</feature>
<organism evidence="7 8">
    <name type="scientific">Mesorhizobium muleiense</name>
    <dbReference type="NCBI Taxonomy" id="1004279"/>
    <lineage>
        <taxon>Bacteria</taxon>
        <taxon>Pseudomonadati</taxon>
        <taxon>Pseudomonadota</taxon>
        <taxon>Alphaproteobacteria</taxon>
        <taxon>Hyphomicrobiales</taxon>
        <taxon>Phyllobacteriaceae</taxon>
        <taxon>Mesorhizobium</taxon>
    </lineage>
</organism>
<feature type="transmembrane region" description="Helical" evidence="5">
    <location>
        <begin position="355"/>
        <end position="379"/>
    </location>
</feature>
<sequence>MLLDLLLTSGLLLSAMTQLRWNGPIGPGDLLLFLWLMIMMTREVARLGPPLTPAFVRLLTFWSIIAVSLCLGAMMGYALGDLHDPKWFNHDIGAYMLVGLVSCFSVVRLQRDGGMQRLAWQFVSLGTALLAIQAALGWLNPGIAGFELWEWDRLRGLTQNSNQLAFSSAIVGLLSLHLADTAVRLLPKVGAILCLVVAVVVGGLTESNAFLLAVIVAGLCYVALKFRTWMLAEQYPLRFRSAAAWSLALILPLVLVAAVPFGASLAKHAQVIAVEATRGGAAAEEAAGLRLVVWHDALQRGLGAMMMGLGPGPHLEIPDVIVQERRLPNGGPKEVVHPEAKLAPNFEAHNIVLDLFLQGGLLALVGCIWFVAGAISAAWNARQDTIIAMICGIGAYGLFHFILRQPVLWFALVFCIVATADVGEQLVRRGNLRGAPN</sequence>
<dbReference type="Proteomes" id="UP000198894">
    <property type="component" value="Unassembled WGS sequence"/>
</dbReference>